<comment type="caution">
    <text evidence="1">The sequence shown here is derived from an EMBL/GenBank/DDBJ whole genome shotgun (WGS) entry which is preliminary data.</text>
</comment>
<dbReference type="Proteomes" id="UP001386955">
    <property type="component" value="Unassembled WGS sequence"/>
</dbReference>
<dbReference type="PANTHER" id="PTHR35324">
    <property type="entry name" value="BNAA08G03750D PROTEIN"/>
    <property type="match status" value="1"/>
</dbReference>
<sequence>MSSHCKTPKRQSPVSKGKQVEIGITELTTEEANELGEIEKKIDSSPVTSQLQIKQIQNSQKLDKEVVLRRIRHRKRMNKLRSAVRGFFFSTNTSDATAQGKKWIDDAFAAL</sequence>
<reference evidence="1 2" key="1">
    <citation type="submission" date="2024-01" db="EMBL/GenBank/DDBJ databases">
        <title>The genomes of 5 underutilized Papilionoideae crops provide insights into root nodulation and disease resistanc.</title>
        <authorList>
            <person name="Jiang F."/>
        </authorList>
    </citation>
    <scope>NUCLEOTIDE SEQUENCE [LARGE SCALE GENOMIC DNA]</scope>
    <source>
        <strain evidence="1">DUOXIRENSHENG_FW03</strain>
        <tissue evidence="1">Leaves</tissue>
    </source>
</reference>
<name>A0AAN9T9B5_PSOTE</name>
<proteinExistence type="predicted"/>
<accession>A0AAN9T9B5</accession>
<dbReference type="EMBL" id="JAYMYS010000001">
    <property type="protein sequence ID" value="KAK7410000.1"/>
    <property type="molecule type" value="Genomic_DNA"/>
</dbReference>
<gene>
    <name evidence="1" type="ORF">VNO78_00457</name>
</gene>
<keyword evidence="2" id="KW-1185">Reference proteome</keyword>
<dbReference type="AlphaFoldDB" id="A0AAN9T9B5"/>
<evidence type="ECO:0000313" key="1">
    <source>
        <dbReference type="EMBL" id="KAK7410000.1"/>
    </source>
</evidence>
<dbReference type="PANTHER" id="PTHR35324:SF4">
    <property type="entry name" value="EXPRESSED PROTEIN"/>
    <property type="match status" value="1"/>
</dbReference>
<evidence type="ECO:0000313" key="2">
    <source>
        <dbReference type="Proteomes" id="UP001386955"/>
    </source>
</evidence>
<protein>
    <submittedName>
        <fullName evidence="1">Uncharacterized protein</fullName>
    </submittedName>
</protein>
<organism evidence="1 2">
    <name type="scientific">Psophocarpus tetragonolobus</name>
    <name type="common">Winged bean</name>
    <name type="synonym">Dolichos tetragonolobus</name>
    <dbReference type="NCBI Taxonomy" id="3891"/>
    <lineage>
        <taxon>Eukaryota</taxon>
        <taxon>Viridiplantae</taxon>
        <taxon>Streptophyta</taxon>
        <taxon>Embryophyta</taxon>
        <taxon>Tracheophyta</taxon>
        <taxon>Spermatophyta</taxon>
        <taxon>Magnoliopsida</taxon>
        <taxon>eudicotyledons</taxon>
        <taxon>Gunneridae</taxon>
        <taxon>Pentapetalae</taxon>
        <taxon>rosids</taxon>
        <taxon>fabids</taxon>
        <taxon>Fabales</taxon>
        <taxon>Fabaceae</taxon>
        <taxon>Papilionoideae</taxon>
        <taxon>50 kb inversion clade</taxon>
        <taxon>NPAAA clade</taxon>
        <taxon>indigoferoid/millettioid clade</taxon>
        <taxon>Phaseoleae</taxon>
        <taxon>Psophocarpus</taxon>
    </lineage>
</organism>